<organism evidence="1 2">
    <name type="scientific">Crocuta crocuta</name>
    <name type="common">Spotted hyena</name>
    <dbReference type="NCBI Taxonomy" id="9678"/>
    <lineage>
        <taxon>Eukaryota</taxon>
        <taxon>Metazoa</taxon>
        <taxon>Chordata</taxon>
        <taxon>Craniata</taxon>
        <taxon>Vertebrata</taxon>
        <taxon>Euteleostomi</taxon>
        <taxon>Mammalia</taxon>
        <taxon>Eutheria</taxon>
        <taxon>Laurasiatheria</taxon>
        <taxon>Carnivora</taxon>
        <taxon>Feliformia</taxon>
        <taxon>Hyaenidae</taxon>
        <taxon>Crocuta</taxon>
    </lineage>
</organism>
<evidence type="ECO:0000313" key="1">
    <source>
        <dbReference type="EMBL" id="KAF0873738.1"/>
    </source>
</evidence>
<protein>
    <submittedName>
        <fullName evidence="1">LORF2 protein</fullName>
    </submittedName>
</protein>
<reference evidence="1 2" key="1">
    <citation type="submission" date="2019-11" db="EMBL/GenBank/DDBJ databases">
        <authorList>
            <person name="Yang C."/>
            <person name="Li F."/>
        </authorList>
    </citation>
    <scope>NUCLEOTIDE SEQUENCE [LARGE SCALE GENOMIC DNA]</scope>
    <source>
        <strain evidence="1">KB4526</strain>
        <tissue evidence="1">Muscle</tissue>
    </source>
</reference>
<dbReference type="Proteomes" id="UP000475037">
    <property type="component" value="Unassembled WGS sequence"/>
</dbReference>
<accession>A0A6G1AD86</accession>
<proteinExistence type="predicted"/>
<keyword evidence="2" id="KW-1185">Reference proteome</keyword>
<name>A0A6G1AD86_CROCR</name>
<dbReference type="EMBL" id="VOAJ01005700">
    <property type="protein sequence ID" value="KAF0873738.1"/>
    <property type="molecule type" value="Genomic_DNA"/>
</dbReference>
<comment type="caution">
    <text evidence="1">The sequence shown here is derived from an EMBL/GenBank/DDBJ whole genome shotgun (WGS) entry which is preliminary data.</text>
</comment>
<sequence length="130" mass="15571">SKWITDLKNNTMKLIEDNIQEYLDDLGFGDDFLDMTPKTQSLKERINNLDFIKIKIFCSMKDNVNRKRQATDLKKKYLQKTHDKGLSSKTHKEFLKLNNKKTTQFKKWVKGLNRHLTKDDIQMAKKYMKR</sequence>
<feature type="non-terminal residue" evidence="1">
    <location>
        <position position="1"/>
    </location>
</feature>
<evidence type="ECO:0000313" key="2">
    <source>
        <dbReference type="Proteomes" id="UP000475037"/>
    </source>
</evidence>
<gene>
    <name evidence="1" type="ORF">FOF47_R03630</name>
</gene>
<dbReference type="AlphaFoldDB" id="A0A6G1AD86"/>
<feature type="non-terminal residue" evidence="1">
    <location>
        <position position="130"/>
    </location>
</feature>